<dbReference type="GO" id="GO:0016491">
    <property type="term" value="F:oxidoreductase activity"/>
    <property type="evidence" value="ECO:0007669"/>
    <property type="project" value="UniProtKB-KW"/>
</dbReference>
<dbReference type="InterPro" id="IPR036318">
    <property type="entry name" value="FAD-bd_PCMH-like_sf"/>
</dbReference>
<reference evidence="7" key="1">
    <citation type="submission" date="2018-05" db="EMBL/GenBank/DDBJ databases">
        <authorList>
            <person name="Lanie J.A."/>
            <person name="Ng W.-L."/>
            <person name="Kazmierczak K.M."/>
            <person name="Andrzejewski T.M."/>
            <person name="Davidsen T.M."/>
            <person name="Wayne K.J."/>
            <person name="Tettelin H."/>
            <person name="Glass J.I."/>
            <person name="Rusch D."/>
            <person name="Podicherti R."/>
            <person name="Tsui H.-C.T."/>
            <person name="Winkler M.E."/>
        </authorList>
    </citation>
    <scope>NUCLEOTIDE SEQUENCE</scope>
</reference>
<proteinExistence type="predicted"/>
<feature type="non-terminal residue" evidence="7">
    <location>
        <position position="1"/>
    </location>
</feature>
<dbReference type="Gene3D" id="3.30.465.10">
    <property type="match status" value="1"/>
</dbReference>
<dbReference type="EMBL" id="UINC01145533">
    <property type="protein sequence ID" value="SVD35720.1"/>
    <property type="molecule type" value="Genomic_DNA"/>
</dbReference>
<dbReference type="AlphaFoldDB" id="A0A382UND4"/>
<keyword evidence="3" id="KW-0274">FAD</keyword>
<dbReference type="GO" id="GO:0071949">
    <property type="term" value="F:FAD binding"/>
    <property type="evidence" value="ECO:0007669"/>
    <property type="project" value="InterPro"/>
</dbReference>
<dbReference type="InterPro" id="IPR004113">
    <property type="entry name" value="FAD-bd_oxidored_4_C"/>
</dbReference>
<comment type="cofactor">
    <cofactor evidence="1">
        <name>FAD</name>
        <dbReference type="ChEBI" id="CHEBI:57692"/>
    </cofactor>
</comment>
<evidence type="ECO:0000259" key="6">
    <source>
        <dbReference type="PROSITE" id="PS51387"/>
    </source>
</evidence>
<gene>
    <name evidence="7" type="ORF">METZ01_LOCUS388574</name>
</gene>
<dbReference type="InterPro" id="IPR016164">
    <property type="entry name" value="FAD-linked_Oxase-like_C"/>
</dbReference>
<feature type="domain" description="FAD-binding PCMH-type" evidence="6">
    <location>
        <begin position="1"/>
        <end position="45"/>
    </location>
</feature>
<keyword evidence="2" id="KW-0285">Flavoprotein</keyword>
<evidence type="ECO:0000313" key="7">
    <source>
        <dbReference type="EMBL" id="SVD35720.1"/>
    </source>
</evidence>
<dbReference type="Pfam" id="PF02913">
    <property type="entry name" value="FAD-oxidase_C"/>
    <property type="match status" value="1"/>
</dbReference>
<name>A0A382UND4_9ZZZZ</name>
<dbReference type="InterPro" id="IPR016171">
    <property type="entry name" value="Vanillyl_alc_oxidase_C-sub2"/>
</dbReference>
<dbReference type="SUPFAM" id="SSF55103">
    <property type="entry name" value="FAD-linked oxidases, C-terminal domain"/>
    <property type="match status" value="1"/>
</dbReference>
<accession>A0A382UND4</accession>
<organism evidence="7">
    <name type="scientific">marine metagenome</name>
    <dbReference type="NCBI Taxonomy" id="408172"/>
    <lineage>
        <taxon>unclassified sequences</taxon>
        <taxon>metagenomes</taxon>
        <taxon>ecological metagenomes</taxon>
    </lineage>
</organism>
<dbReference type="SUPFAM" id="SSF56176">
    <property type="entry name" value="FAD-binding/transporter-associated domain-like"/>
    <property type="match status" value="1"/>
</dbReference>
<dbReference type="PANTHER" id="PTHR11748">
    <property type="entry name" value="D-LACTATE DEHYDROGENASE"/>
    <property type="match status" value="1"/>
</dbReference>
<evidence type="ECO:0000256" key="2">
    <source>
        <dbReference type="ARBA" id="ARBA00022630"/>
    </source>
</evidence>
<feature type="coiled-coil region" evidence="5">
    <location>
        <begin position="119"/>
        <end position="146"/>
    </location>
</feature>
<evidence type="ECO:0000256" key="5">
    <source>
        <dbReference type="SAM" id="Coils"/>
    </source>
</evidence>
<dbReference type="PANTHER" id="PTHR11748:SF103">
    <property type="entry name" value="GLYCOLATE OXIDASE SUBUNIT GLCE"/>
    <property type="match status" value="1"/>
</dbReference>
<keyword evidence="4" id="KW-0560">Oxidoreductase</keyword>
<dbReference type="PROSITE" id="PS51387">
    <property type="entry name" value="FAD_PCMH"/>
    <property type="match status" value="1"/>
</dbReference>
<sequence>GKGEIIKSGGVVVKNVTGYDLSKLICGSYGTLAVLTEITFKVLPAPEESKTLIIHNQKIEPAVYFLDKSISSSNDISGAIFLPTEPKVAGCIMNIENTFKLNDLKQDGSLTAIRIEGSKESIDQRMENLINELKIVNQNISILESYQSEIFWNKVKNLEFFSSTKNNIIRIVIPPSESVNLIYQLSNKFKYYLDWGGALIWMEAFQLTEEMFESIRKKVVRLGGYVTMIKNSDYLPHVEDVFTINSDRFNISQNIKKSFDPKRILNPGKMYTGI</sequence>
<evidence type="ECO:0000256" key="3">
    <source>
        <dbReference type="ARBA" id="ARBA00022827"/>
    </source>
</evidence>
<protein>
    <recommendedName>
        <fullName evidence="6">FAD-binding PCMH-type domain-containing protein</fullName>
    </recommendedName>
</protein>
<dbReference type="InterPro" id="IPR016169">
    <property type="entry name" value="FAD-bd_PCMH_sub2"/>
</dbReference>
<dbReference type="InterPro" id="IPR016166">
    <property type="entry name" value="FAD-bd_PCMH"/>
</dbReference>
<keyword evidence="5" id="KW-0175">Coiled coil</keyword>
<evidence type="ECO:0000256" key="1">
    <source>
        <dbReference type="ARBA" id="ARBA00001974"/>
    </source>
</evidence>
<dbReference type="Gene3D" id="1.10.45.10">
    <property type="entry name" value="Vanillyl-alcohol Oxidase, Chain A, domain 4"/>
    <property type="match status" value="1"/>
</dbReference>
<evidence type="ECO:0000256" key="4">
    <source>
        <dbReference type="ARBA" id="ARBA00023002"/>
    </source>
</evidence>